<keyword evidence="2" id="KW-1185">Reference proteome</keyword>
<comment type="caution">
    <text evidence="1">The sequence shown here is derived from an EMBL/GenBank/DDBJ whole genome shotgun (WGS) entry which is preliminary data.</text>
</comment>
<dbReference type="Proteomes" id="UP001055811">
    <property type="component" value="Linkage Group LG07"/>
</dbReference>
<proteinExistence type="predicted"/>
<gene>
    <name evidence="1" type="ORF">L2E82_40125</name>
</gene>
<name>A0ACB9AJG6_CICIN</name>
<sequence length="138" mass="15576">MTRPQASRLSEHIPTRQASTTALPLMSRFPRLPVSCLAGTQELYQSSMFLSYHGLKPPTTSLTPEYVEDVEDVSDGVGVIEKVSAAAIWKNTGRRKFKDRCQESRTSFGISNSKLQEVVLQTWLSTEKGKEYEKHRDL</sequence>
<protein>
    <submittedName>
        <fullName evidence="1">Uncharacterized protein</fullName>
    </submittedName>
</protein>
<accession>A0ACB9AJG6</accession>
<evidence type="ECO:0000313" key="2">
    <source>
        <dbReference type="Proteomes" id="UP001055811"/>
    </source>
</evidence>
<reference evidence="1 2" key="2">
    <citation type="journal article" date="2022" name="Mol. Ecol. Resour.">
        <title>The genomes of chicory, endive, great burdock and yacon provide insights into Asteraceae paleo-polyploidization history and plant inulin production.</title>
        <authorList>
            <person name="Fan W."/>
            <person name="Wang S."/>
            <person name="Wang H."/>
            <person name="Wang A."/>
            <person name="Jiang F."/>
            <person name="Liu H."/>
            <person name="Zhao H."/>
            <person name="Xu D."/>
            <person name="Zhang Y."/>
        </authorList>
    </citation>
    <scope>NUCLEOTIDE SEQUENCE [LARGE SCALE GENOMIC DNA]</scope>
    <source>
        <strain evidence="2">cv. Punajuju</strain>
        <tissue evidence="1">Leaves</tissue>
    </source>
</reference>
<organism evidence="1 2">
    <name type="scientific">Cichorium intybus</name>
    <name type="common">Chicory</name>
    <dbReference type="NCBI Taxonomy" id="13427"/>
    <lineage>
        <taxon>Eukaryota</taxon>
        <taxon>Viridiplantae</taxon>
        <taxon>Streptophyta</taxon>
        <taxon>Embryophyta</taxon>
        <taxon>Tracheophyta</taxon>
        <taxon>Spermatophyta</taxon>
        <taxon>Magnoliopsida</taxon>
        <taxon>eudicotyledons</taxon>
        <taxon>Gunneridae</taxon>
        <taxon>Pentapetalae</taxon>
        <taxon>asterids</taxon>
        <taxon>campanulids</taxon>
        <taxon>Asterales</taxon>
        <taxon>Asteraceae</taxon>
        <taxon>Cichorioideae</taxon>
        <taxon>Cichorieae</taxon>
        <taxon>Cichoriinae</taxon>
        <taxon>Cichorium</taxon>
    </lineage>
</organism>
<dbReference type="EMBL" id="CM042015">
    <property type="protein sequence ID" value="KAI3710347.1"/>
    <property type="molecule type" value="Genomic_DNA"/>
</dbReference>
<reference evidence="2" key="1">
    <citation type="journal article" date="2022" name="Mol. Ecol. Resour.">
        <title>The genomes of chicory, endive, great burdock and yacon provide insights into Asteraceae palaeo-polyploidization history and plant inulin production.</title>
        <authorList>
            <person name="Fan W."/>
            <person name="Wang S."/>
            <person name="Wang H."/>
            <person name="Wang A."/>
            <person name="Jiang F."/>
            <person name="Liu H."/>
            <person name="Zhao H."/>
            <person name="Xu D."/>
            <person name="Zhang Y."/>
        </authorList>
    </citation>
    <scope>NUCLEOTIDE SEQUENCE [LARGE SCALE GENOMIC DNA]</scope>
    <source>
        <strain evidence="2">cv. Punajuju</strain>
    </source>
</reference>
<evidence type="ECO:0000313" key="1">
    <source>
        <dbReference type="EMBL" id="KAI3710347.1"/>
    </source>
</evidence>